<dbReference type="InterPro" id="IPR001240">
    <property type="entry name" value="PRAI_dom"/>
</dbReference>
<dbReference type="HAMAP" id="MF_00135">
    <property type="entry name" value="PRAI"/>
    <property type="match status" value="1"/>
</dbReference>
<dbReference type="CDD" id="cd00405">
    <property type="entry name" value="PRAI"/>
    <property type="match status" value="1"/>
</dbReference>
<evidence type="ECO:0000256" key="3">
    <source>
        <dbReference type="ARBA" id="ARBA00007571"/>
    </source>
</evidence>
<evidence type="ECO:0000256" key="4">
    <source>
        <dbReference type="ARBA" id="ARBA00022605"/>
    </source>
</evidence>
<comment type="similarity">
    <text evidence="3 8">Belongs to the TrpF family.</text>
</comment>
<evidence type="ECO:0000256" key="5">
    <source>
        <dbReference type="ARBA" id="ARBA00022822"/>
    </source>
</evidence>
<dbReference type="SUPFAM" id="SSF51366">
    <property type="entry name" value="Ribulose-phoshate binding barrel"/>
    <property type="match status" value="1"/>
</dbReference>
<dbReference type="GeneID" id="33324024"/>
<dbReference type="RefSeq" id="WP_088862855.1">
    <property type="nucleotide sequence ID" value="NZ_CP014854.1"/>
</dbReference>
<evidence type="ECO:0000313" key="10">
    <source>
        <dbReference type="EMBL" id="ASI98901.1"/>
    </source>
</evidence>
<dbReference type="PANTHER" id="PTHR42894:SF1">
    <property type="entry name" value="N-(5'-PHOSPHORIBOSYL)ANTHRANILATE ISOMERASE"/>
    <property type="match status" value="1"/>
</dbReference>
<comment type="pathway">
    <text evidence="2 8">Amino-acid biosynthesis; L-tryptophan biosynthesis; L-tryptophan from chorismate: step 3/5.</text>
</comment>
<dbReference type="EC" id="5.3.1.24" evidence="8"/>
<keyword evidence="7 8" id="KW-0413">Isomerase</keyword>
<evidence type="ECO:0000256" key="6">
    <source>
        <dbReference type="ARBA" id="ARBA00023141"/>
    </source>
</evidence>
<proteinExistence type="inferred from homology"/>
<dbReference type="Gene3D" id="3.20.20.70">
    <property type="entry name" value="Aldolase class I"/>
    <property type="match status" value="1"/>
</dbReference>
<dbReference type="AlphaFoldDB" id="A0A218P1U5"/>
<reference evidence="10 11" key="1">
    <citation type="submission" date="2016-03" db="EMBL/GenBank/DDBJ databases">
        <title>Complete genome sequence of Thermococcus celer.</title>
        <authorList>
            <person name="Oger P.M."/>
        </authorList>
    </citation>
    <scope>NUCLEOTIDE SEQUENCE [LARGE SCALE GENOMIC DNA]</scope>
    <source>
        <strain evidence="10 11">Vu 13</strain>
    </source>
</reference>
<evidence type="ECO:0000313" key="11">
    <source>
        <dbReference type="Proteomes" id="UP000197156"/>
    </source>
</evidence>
<evidence type="ECO:0000259" key="9">
    <source>
        <dbReference type="Pfam" id="PF00697"/>
    </source>
</evidence>
<comment type="catalytic activity">
    <reaction evidence="1 8">
        <text>N-(5-phospho-beta-D-ribosyl)anthranilate = 1-(2-carboxyphenylamino)-1-deoxy-D-ribulose 5-phosphate</text>
        <dbReference type="Rhea" id="RHEA:21540"/>
        <dbReference type="ChEBI" id="CHEBI:18277"/>
        <dbReference type="ChEBI" id="CHEBI:58613"/>
        <dbReference type="EC" id="5.3.1.24"/>
    </reaction>
</comment>
<dbReference type="GO" id="GO:0000162">
    <property type="term" value="P:L-tryptophan biosynthetic process"/>
    <property type="evidence" value="ECO:0007669"/>
    <property type="project" value="UniProtKB-UniRule"/>
</dbReference>
<dbReference type="InterPro" id="IPR044643">
    <property type="entry name" value="TrpF_fam"/>
</dbReference>
<keyword evidence="11" id="KW-1185">Reference proteome</keyword>
<sequence>MIVKVCGIKSLEELEIVERYADATGVVVKSNSRRRVDLDKAKEIIDSSTIPVFAVSTARSYEEWEEIIAKTECNMVQVHSDMPVEEFEKLKGIVKVMKAFIVDKPADEISGLIEIYSPHLILLDSGYGSGEVHDWRISREVARKYEVFLAGGLNVENVVEAINIVKPVGVDVSSGVERDGLKDEELVREFVRRAKNEVW</sequence>
<gene>
    <name evidence="8" type="primary">trpF</name>
    <name evidence="10" type="ORF">A3L02_04665</name>
</gene>
<dbReference type="NCBIfam" id="NF002304">
    <property type="entry name" value="PRK01222.2-4"/>
    <property type="match status" value="1"/>
</dbReference>
<dbReference type="EMBL" id="CP014854">
    <property type="protein sequence ID" value="ASI98901.1"/>
    <property type="molecule type" value="Genomic_DNA"/>
</dbReference>
<name>A0A218P1U5_THECE</name>
<keyword evidence="5 8" id="KW-0822">Tryptophan biosynthesis</keyword>
<feature type="domain" description="N-(5'phosphoribosyl) anthranilate isomerase (PRAI)" evidence="9">
    <location>
        <begin position="3"/>
        <end position="192"/>
    </location>
</feature>
<dbReference type="OrthoDB" id="27513at2157"/>
<keyword evidence="4 8" id="KW-0028">Amino-acid biosynthesis</keyword>
<dbReference type="Proteomes" id="UP000197156">
    <property type="component" value="Chromosome"/>
</dbReference>
<dbReference type="InterPro" id="IPR013785">
    <property type="entry name" value="Aldolase_TIM"/>
</dbReference>
<dbReference type="PANTHER" id="PTHR42894">
    <property type="entry name" value="N-(5'-PHOSPHORIBOSYL)ANTHRANILATE ISOMERASE"/>
    <property type="match status" value="1"/>
</dbReference>
<accession>A0A218P1U5</accession>
<dbReference type="KEGG" id="tce:A3L02_04665"/>
<evidence type="ECO:0000256" key="7">
    <source>
        <dbReference type="ARBA" id="ARBA00023235"/>
    </source>
</evidence>
<evidence type="ECO:0000256" key="8">
    <source>
        <dbReference type="HAMAP-Rule" id="MF_00135"/>
    </source>
</evidence>
<keyword evidence="6 8" id="KW-0057">Aromatic amino acid biosynthesis</keyword>
<dbReference type="GO" id="GO:0004640">
    <property type="term" value="F:phosphoribosylanthranilate isomerase activity"/>
    <property type="evidence" value="ECO:0007669"/>
    <property type="project" value="UniProtKB-UniRule"/>
</dbReference>
<organism evidence="10 11">
    <name type="scientific">Thermococcus celer Vu 13 = JCM 8558</name>
    <dbReference type="NCBI Taxonomy" id="1293037"/>
    <lineage>
        <taxon>Archaea</taxon>
        <taxon>Methanobacteriati</taxon>
        <taxon>Methanobacteriota</taxon>
        <taxon>Thermococci</taxon>
        <taxon>Thermococcales</taxon>
        <taxon>Thermococcaceae</taxon>
        <taxon>Thermococcus</taxon>
    </lineage>
</organism>
<evidence type="ECO:0000256" key="2">
    <source>
        <dbReference type="ARBA" id="ARBA00004664"/>
    </source>
</evidence>
<dbReference type="Pfam" id="PF00697">
    <property type="entry name" value="PRAI"/>
    <property type="match status" value="1"/>
</dbReference>
<evidence type="ECO:0000256" key="1">
    <source>
        <dbReference type="ARBA" id="ARBA00001164"/>
    </source>
</evidence>
<dbReference type="UniPathway" id="UPA00035">
    <property type="reaction ID" value="UER00042"/>
</dbReference>
<dbReference type="InterPro" id="IPR011060">
    <property type="entry name" value="RibuloseP-bd_barrel"/>
</dbReference>
<protein>
    <recommendedName>
        <fullName evidence="8">N-(5'-phosphoribosyl)anthranilate isomerase</fullName>
        <shortName evidence="8">PRAI</shortName>
        <ecNumber evidence="8">5.3.1.24</ecNumber>
    </recommendedName>
</protein>